<dbReference type="KEGG" id="bbd:Belba_3733"/>
<organism evidence="1 2">
    <name type="scientific">Belliella baltica (strain DSM 15883 / CIP 108006 / LMG 21964 / BA134)</name>
    <dbReference type="NCBI Taxonomy" id="866536"/>
    <lineage>
        <taxon>Bacteria</taxon>
        <taxon>Pseudomonadati</taxon>
        <taxon>Bacteroidota</taxon>
        <taxon>Cytophagia</taxon>
        <taxon>Cytophagales</taxon>
        <taxon>Cyclobacteriaceae</taxon>
        <taxon>Belliella</taxon>
    </lineage>
</organism>
<reference evidence="2" key="1">
    <citation type="submission" date="2012-06" db="EMBL/GenBank/DDBJ databases">
        <title>The complete genome of Belliella baltica DSM 15883.</title>
        <authorList>
            <person name="Lucas S."/>
            <person name="Copeland A."/>
            <person name="Lapidus A."/>
            <person name="Goodwin L."/>
            <person name="Pitluck S."/>
            <person name="Peters L."/>
            <person name="Mikhailova N."/>
            <person name="Davenport K."/>
            <person name="Kyrpides N."/>
            <person name="Mavromatis K."/>
            <person name="Pagani I."/>
            <person name="Ivanova N."/>
            <person name="Ovchinnikova G."/>
            <person name="Zeytun A."/>
            <person name="Detter J.C."/>
            <person name="Han C."/>
            <person name="Land M."/>
            <person name="Hauser L."/>
            <person name="Markowitz V."/>
            <person name="Cheng J.-F."/>
            <person name="Hugenholtz P."/>
            <person name="Woyke T."/>
            <person name="Wu D."/>
            <person name="Tindall B."/>
            <person name="Pomrenke H."/>
            <person name="Brambilla E."/>
            <person name="Klenk H.-P."/>
            <person name="Eisen J.A."/>
        </authorList>
    </citation>
    <scope>NUCLEOTIDE SEQUENCE [LARGE SCALE GENOMIC DNA]</scope>
    <source>
        <strain evidence="2">DSM 15883 / CIP 108006 / LMG 21964 / BA134</strain>
    </source>
</reference>
<protein>
    <submittedName>
        <fullName evidence="1">Uncharacterized protein</fullName>
    </submittedName>
</protein>
<dbReference type="EMBL" id="CP003281">
    <property type="protein sequence ID" value="AFL86221.1"/>
    <property type="molecule type" value="Genomic_DNA"/>
</dbReference>
<evidence type="ECO:0000313" key="2">
    <source>
        <dbReference type="Proteomes" id="UP000006050"/>
    </source>
</evidence>
<dbReference type="STRING" id="866536.Belba_3733"/>
<sequence length="37" mass="4566">MKDVILYDYHHDYFVILVSYENCTHKKNEITELSIKY</sequence>
<evidence type="ECO:0000313" key="1">
    <source>
        <dbReference type="EMBL" id="AFL86221.1"/>
    </source>
</evidence>
<keyword evidence="2" id="KW-1185">Reference proteome</keyword>
<proteinExistence type="predicted"/>
<name>I3ZAF3_BELBD</name>
<dbReference type="AlphaFoldDB" id="I3ZAF3"/>
<dbReference type="Proteomes" id="UP000006050">
    <property type="component" value="Chromosome"/>
</dbReference>
<accession>I3ZAF3</accession>
<dbReference type="HOGENOM" id="CLU_3340672_0_0_10"/>
<gene>
    <name evidence="1" type="ordered locus">Belba_3733</name>
</gene>